<keyword evidence="2" id="KW-0548">Nucleotidyltransferase</keyword>
<dbReference type="Gene3D" id="3.90.550.10">
    <property type="entry name" value="Spore Coat Polysaccharide Biosynthesis Protein SpsA, Chain A"/>
    <property type="match status" value="1"/>
</dbReference>
<dbReference type="PATRIC" id="fig|328812.4.peg.669"/>
<keyword evidence="1" id="KW-0808">Transferase</keyword>
<evidence type="ECO:0000256" key="2">
    <source>
        <dbReference type="ARBA" id="ARBA00022695"/>
    </source>
</evidence>
<dbReference type="GO" id="GO:0005829">
    <property type="term" value="C:cytosol"/>
    <property type="evidence" value="ECO:0007669"/>
    <property type="project" value="TreeGrafter"/>
</dbReference>
<evidence type="ECO:0000256" key="1">
    <source>
        <dbReference type="ARBA" id="ARBA00022679"/>
    </source>
</evidence>
<reference evidence="3 4" key="1">
    <citation type="submission" date="2015-06" db="EMBL/GenBank/DDBJ databases">
        <title>Draft Genome Sequence of Parabacteroides goldsteinii with Putative Novel Metallo-Beta-Lactamases Isolated from a Blood Culture from a Human Patient.</title>
        <authorList>
            <person name="Krogh T.J."/>
            <person name="Agergaard C.N."/>
            <person name="Moller-Jensen J."/>
            <person name="Justesen U.S."/>
        </authorList>
    </citation>
    <scope>NUCLEOTIDE SEQUENCE [LARGE SCALE GENOMIC DNA]</scope>
    <source>
        <strain evidence="3 4">910340</strain>
    </source>
</reference>
<dbReference type="AlphaFoldDB" id="A0A0J6C498"/>
<dbReference type="Proteomes" id="UP000036166">
    <property type="component" value="Unassembled WGS sequence"/>
</dbReference>
<dbReference type="CDD" id="cd02516">
    <property type="entry name" value="CDP-ME_synthetase"/>
    <property type="match status" value="1"/>
</dbReference>
<dbReference type="PANTHER" id="PTHR43015:SF1">
    <property type="entry name" value="D-RIBITOL-5-PHOSPHATE CYTIDYLYLTRANSFERASE"/>
    <property type="match status" value="1"/>
</dbReference>
<dbReference type="Pfam" id="PF01128">
    <property type="entry name" value="IspD"/>
    <property type="match status" value="1"/>
</dbReference>
<dbReference type="InterPro" id="IPR034683">
    <property type="entry name" value="IspD/TarI"/>
</dbReference>
<evidence type="ECO:0000313" key="4">
    <source>
        <dbReference type="Proteomes" id="UP000036166"/>
    </source>
</evidence>
<accession>A0A0J6C498</accession>
<dbReference type="RefSeq" id="WP_048317734.1">
    <property type="nucleotide sequence ID" value="NZ_AP031410.1"/>
</dbReference>
<dbReference type="SUPFAM" id="SSF53448">
    <property type="entry name" value="Nucleotide-diphospho-sugar transferases"/>
    <property type="match status" value="1"/>
</dbReference>
<dbReference type="GeneID" id="69980884"/>
<comment type="caution">
    <text evidence="3">The sequence shown here is derived from an EMBL/GenBank/DDBJ whole genome shotgun (WGS) entry which is preliminary data.</text>
</comment>
<evidence type="ECO:0000313" key="3">
    <source>
        <dbReference type="EMBL" id="KMM31121.1"/>
    </source>
</evidence>
<dbReference type="EMBL" id="LFJV01000118">
    <property type="protein sequence ID" value="KMM31121.1"/>
    <property type="molecule type" value="Genomic_DNA"/>
</dbReference>
<organism evidence="3 4">
    <name type="scientific">Parabacteroides goldsteinii</name>
    <dbReference type="NCBI Taxonomy" id="328812"/>
    <lineage>
        <taxon>Bacteria</taxon>
        <taxon>Pseudomonadati</taxon>
        <taxon>Bacteroidota</taxon>
        <taxon>Bacteroidia</taxon>
        <taxon>Bacteroidales</taxon>
        <taxon>Tannerellaceae</taxon>
        <taxon>Parabacteroides</taxon>
    </lineage>
</organism>
<dbReference type="PANTHER" id="PTHR43015">
    <property type="entry name" value="D-RIBITOL-5-PHOSPHATE CYTIDYLYLTRANSFERASE"/>
    <property type="match status" value="1"/>
</dbReference>
<dbReference type="GO" id="GO:0070567">
    <property type="term" value="F:cytidylyltransferase activity"/>
    <property type="evidence" value="ECO:0007669"/>
    <property type="project" value="InterPro"/>
</dbReference>
<dbReference type="InterPro" id="IPR029044">
    <property type="entry name" value="Nucleotide-diphossugar_trans"/>
</dbReference>
<name>A0A0J6C498_9BACT</name>
<protein>
    <submittedName>
        <fullName evidence="3">4-hydroxy-2-ketovalerate aldolase</fullName>
    </submittedName>
</protein>
<gene>
    <name evidence="3" type="ORF">ACM15_24260</name>
</gene>
<sequence>MNIAVILAGGTGTRIGTNIPKQFIDVFGKPILAYTLEVFQNNCSIDAIEIVCHKDWLNEVKRIVDEYHLDKTKWLTTGGSTFQESTMNGIFNLKGKLSRDDIVVISFGVSPMTTDEVIEDSIRVCKERGNAIASEDMVMCTCIKDVTDSEESSVEPILRETIKGFANPWTFKFGELCDAYEVAAEKNILSDLEPHTTSLYFALGKRVFFSKGTNNICKITYPEDINTFKGWLLLKMYEEGKINLEENE</sequence>
<proteinExistence type="predicted"/>